<dbReference type="AlphaFoldDB" id="A0A1H4UNP4"/>
<dbReference type="Gene3D" id="3.40.50.720">
    <property type="entry name" value="NAD(P)-binding Rossmann-like Domain"/>
    <property type="match status" value="1"/>
</dbReference>
<reference evidence="4 5" key="1">
    <citation type="submission" date="2016-10" db="EMBL/GenBank/DDBJ databases">
        <authorList>
            <person name="de Groot N.N."/>
        </authorList>
    </citation>
    <scope>NUCLEOTIDE SEQUENCE [LARGE SCALE GENOMIC DNA]</scope>
    <source>
        <strain evidence="4 5">DSM 40306</strain>
    </source>
</reference>
<dbReference type="PRINTS" id="PR00081">
    <property type="entry name" value="GDHRDH"/>
</dbReference>
<dbReference type="Proteomes" id="UP000182375">
    <property type="component" value="Unassembled WGS sequence"/>
</dbReference>
<dbReference type="Pfam" id="PF00106">
    <property type="entry name" value="adh_short"/>
    <property type="match status" value="1"/>
</dbReference>
<proteinExistence type="inferred from homology"/>
<dbReference type="GO" id="GO:0016491">
    <property type="term" value="F:oxidoreductase activity"/>
    <property type="evidence" value="ECO:0007669"/>
    <property type="project" value="UniProtKB-KW"/>
</dbReference>
<evidence type="ECO:0000256" key="3">
    <source>
        <dbReference type="RuleBase" id="RU000363"/>
    </source>
</evidence>
<sequence length="243" mass="26584">MTDQQSPDDTRVCLLLGAGGRLGRNFCRYLGTRYRIAAVYHKDGDGIVRHQERVVDPLAPAHQSPDMRTYFYPIVADLATPDSAERIAELALAAFGHIDLIVNGAVHYDLGPATSVDFLERLPYQFTLNAVRPLQVAVEVYRQSWQSTPEENRRSRRNVINLSSVAALHVYPDLGQLGYSSCKAALIMASRHLASELGPAGVRVNVVAPNTFPAIVSVEQVLATVCDLDSGSATGEVRVVDRK</sequence>
<dbReference type="PRINTS" id="PR00080">
    <property type="entry name" value="SDRFAMILY"/>
</dbReference>
<keyword evidence="2" id="KW-0560">Oxidoreductase</keyword>
<dbReference type="PANTHER" id="PTHR43639:SF1">
    <property type="entry name" value="SHORT-CHAIN DEHYDROGENASE_REDUCTASE FAMILY PROTEIN"/>
    <property type="match status" value="1"/>
</dbReference>
<evidence type="ECO:0000313" key="5">
    <source>
        <dbReference type="Proteomes" id="UP000182375"/>
    </source>
</evidence>
<dbReference type="GeneID" id="95511831"/>
<evidence type="ECO:0000256" key="1">
    <source>
        <dbReference type="ARBA" id="ARBA00006484"/>
    </source>
</evidence>
<dbReference type="STRING" id="67331.SAMN04490357_2671"/>
<dbReference type="InterPro" id="IPR036291">
    <property type="entry name" value="NAD(P)-bd_dom_sf"/>
</dbReference>
<dbReference type="RefSeq" id="WP_074992130.1">
    <property type="nucleotide sequence ID" value="NZ_FNTD01000004.1"/>
</dbReference>
<protein>
    <submittedName>
        <fullName evidence="4">Short chain dehydrogenase</fullName>
    </submittedName>
</protein>
<comment type="similarity">
    <text evidence="1 3">Belongs to the short-chain dehydrogenases/reductases (SDR) family.</text>
</comment>
<dbReference type="SUPFAM" id="SSF51735">
    <property type="entry name" value="NAD(P)-binding Rossmann-fold domains"/>
    <property type="match status" value="1"/>
</dbReference>
<name>A0A1H4UNP4_9ACTN</name>
<gene>
    <name evidence="4" type="ORF">SAMN04490357_2671</name>
</gene>
<evidence type="ECO:0000313" key="4">
    <source>
        <dbReference type="EMBL" id="SEC70028.1"/>
    </source>
</evidence>
<dbReference type="CDD" id="cd05233">
    <property type="entry name" value="SDR_c"/>
    <property type="match status" value="1"/>
</dbReference>
<dbReference type="PANTHER" id="PTHR43639">
    <property type="entry name" value="OXIDOREDUCTASE, SHORT-CHAIN DEHYDROGENASE/REDUCTASE FAMILY (AFU_ORTHOLOGUE AFUA_5G02870)"/>
    <property type="match status" value="1"/>
</dbReference>
<dbReference type="EMBL" id="FNTD01000004">
    <property type="protein sequence ID" value="SEC70028.1"/>
    <property type="molecule type" value="Genomic_DNA"/>
</dbReference>
<evidence type="ECO:0000256" key="2">
    <source>
        <dbReference type="ARBA" id="ARBA00023002"/>
    </source>
</evidence>
<accession>A0A1H4UNP4</accession>
<dbReference type="InterPro" id="IPR002347">
    <property type="entry name" value="SDR_fam"/>
</dbReference>
<organism evidence="4 5">
    <name type="scientific">Streptomyces misionensis</name>
    <dbReference type="NCBI Taxonomy" id="67331"/>
    <lineage>
        <taxon>Bacteria</taxon>
        <taxon>Bacillati</taxon>
        <taxon>Actinomycetota</taxon>
        <taxon>Actinomycetes</taxon>
        <taxon>Kitasatosporales</taxon>
        <taxon>Streptomycetaceae</taxon>
        <taxon>Streptomyces</taxon>
    </lineage>
</organism>